<dbReference type="InterPro" id="IPR037738">
    <property type="entry name" value="Ecm13-like"/>
</dbReference>
<dbReference type="PANTHER" id="PTHR36826">
    <property type="entry name" value="PROTEIN ECM13"/>
    <property type="match status" value="1"/>
</dbReference>
<evidence type="ECO:0000256" key="1">
    <source>
        <dbReference type="SAM" id="MobiDB-lite"/>
    </source>
</evidence>
<comment type="caution">
    <text evidence="2">The sequence shown here is derived from an EMBL/GenBank/DDBJ whole genome shotgun (WGS) entry which is preliminary data.</text>
</comment>
<dbReference type="Proteomes" id="UP001321760">
    <property type="component" value="Unassembled WGS sequence"/>
</dbReference>
<organism evidence="2 3">
    <name type="scientific">Podospora aff. communis PSN243</name>
    <dbReference type="NCBI Taxonomy" id="3040156"/>
    <lineage>
        <taxon>Eukaryota</taxon>
        <taxon>Fungi</taxon>
        <taxon>Dikarya</taxon>
        <taxon>Ascomycota</taxon>
        <taxon>Pezizomycotina</taxon>
        <taxon>Sordariomycetes</taxon>
        <taxon>Sordariomycetidae</taxon>
        <taxon>Sordariales</taxon>
        <taxon>Podosporaceae</taxon>
        <taxon>Podospora</taxon>
    </lineage>
</organism>
<accession>A0AAV9GDC0</accession>
<reference evidence="2" key="1">
    <citation type="journal article" date="2023" name="Mol. Phylogenet. Evol.">
        <title>Genome-scale phylogeny and comparative genomics of the fungal order Sordariales.</title>
        <authorList>
            <person name="Hensen N."/>
            <person name="Bonometti L."/>
            <person name="Westerberg I."/>
            <person name="Brannstrom I.O."/>
            <person name="Guillou S."/>
            <person name="Cros-Aarteil S."/>
            <person name="Calhoun S."/>
            <person name="Haridas S."/>
            <person name="Kuo A."/>
            <person name="Mondo S."/>
            <person name="Pangilinan J."/>
            <person name="Riley R."/>
            <person name="LaButti K."/>
            <person name="Andreopoulos B."/>
            <person name="Lipzen A."/>
            <person name="Chen C."/>
            <person name="Yan M."/>
            <person name="Daum C."/>
            <person name="Ng V."/>
            <person name="Clum A."/>
            <person name="Steindorff A."/>
            <person name="Ohm R.A."/>
            <person name="Martin F."/>
            <person name="Silar P."/>
            <person name="Natvig D.O."/>
            <person name="Lalanne C."/>
            <person name="Gautier V."/>
            <person name="Ament-Velasquez S.L."/>
            <person name="Kruys A."/>
            <person name="Hutchinson M.I."/>
            <person name="Powell A.J."/>
            <person name="Barry K."/>
            <person name="Miller A.N."/>
            <person name="Grigoriev I.V."/>
            <person name="Debuchy R."/>
            <person name="Gladieux P."/>
            <person name="Hiltunen Thoren M."/>
            <person name="Johannesson H."/>
        </authorList>
    </citation>
    <scope>NUCLEOTIDE SEQUENCE</scope>
    <source>
        <strain evidence="2">PSN243</strain>
    </source>
</reference>
<gene>
    <name evidence="2" type="ORF">QBC34DRAFT_410876</name>
</gene>
<name>A0AAV9GDC0_9PEZI</name>
<feature type="compositionally biased region" description="Acidic residues" evidence="1">
    <location>
        <begin position="141"/>
        <end position="176"/>
    </location>
</feature>
<feature type="compositionally biased region" description="Acidic residues" evidence="1">
    <location>
        <begin position="116"/>
        <end position="125"/>
    </location>
</feature>
<reference evidence="2" key="2">
    <citation type="submission" date="2023-05" db="EMBL/GenBank/DDBJ databases">
        <authorList>
            <consortium name="Lawrence Berkeley National Laboratory"/>
            <person name="Steindorff A."/>
            <person name="Hensen N."/>
            <person name="Bonometti L."/>
            <person name="Westerberg I."/>
            <person name="Brannstrom I.O."/>
            <person name="Guillou S."/>
            <person name="Cros-Aarteil S."/>
            <person name="Calhoun S."/>
            <person name="Haridas S."/>
            <person name="Kuo A."/>
            <person name="Mondo S."/>
            <person name="Pangilinan J."/>
            <person name="Riley R."/>
            <person name="Labutti K."/>
            <person name="Andreopoulos B."/>
            <person name="Lipzen A."/>
            <person name="Chen C."/>
            <person name="Yanf M."/>
            <person name="Daum C."/>
            <person name="Ng V."/>
            <person name="Clum A."/>
            <person name="Ohm R."/>
            <person name="Martin F."/>
            <person name="Silar P."/>
            <person name="Natvig D."/>
            <person name="Lalanne C."/>
            <person name="Gautier V."/>
            <person name="Ament-Velasquez S.L."/>
            <person name="Kruys A."/>
            <person name="Hutchinson M.I."/>
            <person name="Powell A.J."/>
            <person name="Barry K."/>
            <person name="Miller A.N."/>
            <person name="Grigoriev I.V."/>
            <person name="Debuchy R."/>
            <person name="Gladieux P."/>
            <person name="Thoren M.H."/>
            <person name="Johannesson H."/>
        </authorList>
    </citation>
    <scope>NUCLEOTIDE SEQUENCE</scope>
    <source>
        <strain evidence="2">PSN243</strain>
    </source>
</reference>
<sequence>MPRHFPPQTSQPPQQSTSPTGSHLTSGGPPCGGGQPDSATVAKLYRLSKLARAKLYREAAIPDRNLLRLVGHANLLDDVLQRLDDADEERESWYDESDDESDEEEDIGEGCVEVGGDVEVEEIEGEVGRPSYYPHLRGDSESDSDSDEDSESEESDEDWEDFQGDEASDSSEEDVDQCLCCEGEKEDGNGVEVKVVGVSEGEETENAGSAQTASEDFPVCIGKLVEAVDAMSIEVHPQSSGFRNGCVVQFWGPSSWR</sequence>
<proteinExistence type="predicted"/>
<protein>
    <submittedName>
        <fullName evidence="2">Uncharacterized protein</fullName>
    </submittedName>
</protein>
<keyword evidence="3" id="KW-1185">Reference proteome</keyword>
<dbReference type="AlphaFoldDB" id="A0AAV9GDC0"/>
<dbReference type="EMBL" id="MU865954">
    <property type="protein sequence ID" value="KAK4446809.1"/>
    <property type="molecule type" value="Genomic_DNA"/>
</dbReference>
<dbReference type="PANTHER" id="PTHR36826:SF1">
    <property type="entry name" value="PROTEIN ECM13"/>
    <property type="match status" value="1"/>
</dbReference>
<feature type="compositionally biased region" description="Low complexity" evidence="1">
    <location>
        <begin position="1"/>
        <end position="20"/>
    </location>
</feature>
<feature type="region of interest" description="Disordered" evidence="1">
    <location>
        <begin position="86"/>
        <end position="178"/>
    </location>
</feature>
<feature type="compositionally biased region" description="Acidic residues" evidence="1">
    <location>
        <begin position="86"/>
        <end position="108"/>
    </location>
</feature>
<feature type="region of interest" description="Disordered" evidence="1">
    <location>
        <begin position="1"/>
        <end position="38"/>
    </location>
</feature>
<evidence type="ECO:0000313" key="2">
    <source>
        <dbReference type="EMBL" id="KAK4446809.1"/>
    </source>
</evidence>
<evidence type="ECO:0000313" key="3">
    <source>
        <dbReference type="Proteomes" id="UP001321760"/>
    </source>
</evidence>